<gene>
    <name evidence="2" type="ORF">GCM10007103_29900</name>
</gene>
<feature type="transmembrane region" description="Helical" evidence="1">
    <location>
        <begin position="7"/>
        <end position="25"/>
    </location>
</feature>
<feature type="transmembrane region" description="Helical" evidence="1">
    <location>
        <begin position="55"/>
        <end position="77"/>
    </location>
</feature>
<keyword evidence="3" id="KW-1185">Reference proteome</keyword>
<feature type="transmembrane region" description="Helical" evidence="1">
    <location>
        <begin position="31"/>
        <end position="48"/>
    </location>
</feature>
<dbReference type="RefSeq" id="WP_189605598.1">
    <property type="nucleotide sequence ID" value="NZ_BMXB01000016.1"/>
</dbReference>
<dbReference type="Proteomes" id="UP000610456">
    <property type="component" value="Unassembled WGS sequence"/>
</dbReference>
<accession>A0A918SKC4</accession>
<evidence type="ECO:0000313" key="3">
    <source>
        <dbReference type="Proteomes" id="UP000610456"/>
    </source>
</evidence>
<dbReference type="InterPro" id="IPR021257">
    <property type="entry name" value="DUF2809"/>
</dbReference>
<dbReference type="Pfam" id="PF10990">
    <property type="entry name" value="DUF2809"/>
    <property type="match status" value="1"/>
</dbReference>
<organism evidence="2 3">
    <name type="scientific">Salinimicrobium marinum</name>
    <dbReference type="NCBI Taxonomy" id="680283"/>
    <lineage>
        <taxon>Bacteria</taxon>
        <taxon>Pseudomonadati</taxon>
        <taxon>Bacteroidota</taxon>
        <taxon>Flavobacteriia</taxon>
        <taxon>Flavobacteriales</taxon>
        <taxon>Flavobacteriaceae</taxon>
        <taxon>Salinimicrobium</taxon>
    </lineage>
</organism>
<dbReference type="EMBL" id="BMXB01000016">
    <property type="protein sequence ID" value="GHA46859.1"/>
    <property type="molecule type" value="Genomic_DNA"/>
</dbReference>
<keyword evidence="1" id="KW-0472">Membrane</keyword>
<reference evidence="2" key="2">
    <citation type="submission" date="2020-09" db="EMBL/GenBank/DDBJ databases">
        <authorList>
            <person name="Sun Q."/>
            <person name="Kim S."/>
        </authorList>
    </citation>
    <scope>NUCLEOTIDE SEQUENCE</scope>
    <source>
        <strain evidence="2">KCTC 12719</strain>
    </source>
</reference>
<keyword evidence="1" id="KW-1133">Transmembrane helix</keyword>
<comment type="caution">
    <text evidence="2">The sequence shown here is derived from an EMBL/GenBank/DDBJ whole genome shotgun (WGS) entry which is preliminary data.</text>
</comment>
<protein>
    <recommendedName>
        <fullName evidence="4">DUF2809 domain-containing protein</fullName>
    </recommendedName>
</protein>
<proteinExistence type="predicted"/>
<feature type="transmembrane region" description="Helical" evidence="1">
    <location>
        <begin position="97"/>
        <end position="116"/>
    </location>
</feature>
<keyword evidence="1" id="KW-0812">Transmembrane</keyword>
<name>A0A918SKC4_9FLAO</name>
<reference evidence="2" key="1">
    <citation type="journal article" date="2014" name="Int. J. Syst. Evol. Microbiol.">
        <title>Complete genome sequence of Corynebacterium casei LMG S-19264T (=DSM 44701T), isolated from a smear-ripened cheese.</title>
        <authorList>
            <consortium name="US DOE Joint Genome Institute (JGI-PGF)"/>
            <person name="Walter F."/>
            <person name="Albersmeier A."/>
            <person name="Kalinowski J."/>
            <person name="Ruckert C."/>
        </authorList>
    </citation>
    <scope>NUCLEOTIDE SEQUENCE</scope>
    <source>
        <strain evidence="2">KCTC 12719</strain>
    </source>
</reference>
<evidence type="ECO:0000256" key="1">
    <source>
        <dbReference type="SAM" id="Phobius"/>
    </source>
</evidence>
<evidence type="ECO:0000313" key="2">
    <source>
        <dbReference type="EMBL" id="GHA46859.1"/>
    </source>
</evidence>
<evidence type="ECO:0008006" key="4">
    <source>
        <dbReference type="Google" id="ProtNLM"/>
    </source>
</evidence>
<sequence length="127" mass="14832">MYTFKKNYFFVTVLLLLIEVFIAMFVRDRFIRPYAGDFLVVILLYSFLKSFLKISVLNAAFSVLLFACLVEVLQILNLADLPWFENRKLVLVVLGSHFEWLDMLAYSLGIIVILGIEKFRKNPKPVF</sequence>
<dbReference type="AlphaFoldDB" id="A0A918SKC4"/>